<evidence type="ECO:0000313" key="2">
    <source>
        <dbReference type="Proteomes" id="UP000319817"/>
    </source>
</evidence>
<accession>A0A517NTI6</accession>
<name>A0A517NTI6_9BACT</name>
<protein>
    <submittedName>
        <fullName evidence="1">Uncharacterized protein</fullName>
    </submittedName>
</protein>
<proteinExistence type="predicted"/>
<keyword evidence="2" id="KW-1185">Reference proteome</keyword>
<sequence length="155" mass="17633">MTEVNPYQPPEPIENAARRNWWQRLWQKSDPDQRSVRTLIGEAESVADVLSGTAFMEYGVVFTIDANVQDRIFAAIPVSTSDAGTRQRCAREASFVLQELIERIAGLSEQLNHRDLVVSIIDHYQVLNGAKYQVVCRPDQWQACHREKPSKNPVP</sequence>
<gene>
    <name evidence="1" type="ORF">K239x_23890</name>
</gene>
<organism evidence="1 2">
    <name type="scientific">Stieleria marina</name>
    <dbReference type="NCBI Taxonomy" id="1930275"/>
    <lineage>
        <taxon>Bacteria</taxon>
        <taxon>Pseudomonadati</taxon>
        <taxon>Planctomycetota</taxon>
        <taxon>Planctomycetia</taxon>
        <taxon>Pirellulales</taxon>
        <taxon>Pirellulaceae</taxon>
        <taxon>Stieleria</taxon>
    </lineage>
</organism>
<evidence type="ECO:0000313" key="1">
    <source>
        <dbReference type="EMBL" id="QDT10433.1"/>
    </source>
</evidence>
<dbReference type="Proteomes" id="UP000319817">
    <property type="component" value="Chromosome"/>
</dbReference>
<reference evidence="1 2" key="1">
    <citation type="submission" date="2019-02" db="EMBL/GenBank/DDBJ databases">
        <title>Deep-cultivation of Planctomycetes and their phenomic and genomic characterization uncovers novel biology.</title>
        <authorList>
            <person name="Wiegand S."/>
            <person name="Jogler M."/>
            <person name="Boedeker C."/>
            <person name="Pinto D."/>
            <person name="Vollmers J."/>
            <person name="Rivas-Marin E."/>
            <person name="Kohn T."/>
            <person name="Peeters S.H."/>
            <person name="Heuer A."/>
            <person name="Rast P."/>
            <person name="Oberbeckmann S."/>
            <person name="Bunk B."/>
            <person name="Jeske O."/>
            <person name="Meyerdierks A."/>
            <person name="Storesund J.E."/>
            <person name="Kallscheuer N."/>
            <person name="Luecker S."/>
            <person name="Lage O.M."/>
            <person name="Pohl T."/>
            <person name="Merkel B.J."/>
            <person name="Hornburger P."/>
            <person name="Mueller R.-W."/>
            <person name="Bruemmer F."/>
            <person name="Labrenz M."/>
            <person name="Spormann A.M."/>
            <person name="Op den Camp H."/>
            <person name="Overmann J."/>
            <person name="Amann R."/>
            <person name="Jetten M.S.M."/>
            <person name="Mascher T."/>
            <person name="Medema M.H."/>
            <person name="Devos D.P."/>
            <person name="Kaster A.-K."/>
            <person name="Ovreas L."/>
            <person name="Rohde M."/>
            <person name="Galperin M.Y."/>
            <person name="Jogler C."/>
        </authorList>
    </citation>
    <scope>NUCLEOTIDE SEQUENCE [LARGE SCALE GENOMIC DNA]</scope>
    <source>
        <strain evidence="1 2">K23_9</strain>
    </source>
</reference>
<dbReference type="EMBL" id="CP036526">
    <property type="protein sequence ID" value="QDT10433.1"/>
    <property type="molecule type" value="Genomic_DNA"/>
</dbReference>
<dbReference type="RefSeq" id="WP_145417999.1">
    <property type="nucleotide sequence ID" value="NZ_CP036526.1"/>
</dbReference>
<dbReference type="AlphaFoldDB" id="A0A517NTI6"/>